<keyword evidence="2" id="KW-1185">Reference proteome</keyword>
<dbReference type="RefSeq" id="WP_301857471.1">
    <property type="nucleotide sequence ID" value="NZ_JAUJWU010000005.1"/>
</dbReference>
<gene>
    <name evidence="1" type="ORF">QWY13_16980</name>
</gene>
<proteinExistence type="predicted"/>
<reference evidence="1 2" key="1">
    <citation type="submission" date="2023-07" db="EMBL/GenBank/DDBJ databases">
        <title>Novel species in genus Planococcus.</title>
        <authorList>
            <person name="Ning S."/>
        </authorList>
    </citation>
    <scope>NUCLEOTIDE SEQUENCE [LARGE SCALE GENOMIC DNA]</scope>
    <source>
        <strain evidence="1 2">N017</strain>
    </source>
</reference>
<protein>
    <submittedName>
        <fullName evidence="1">Uncharacterized protein</fullName>
    </submittedName>
</protein>
<evidence type="ECO:0000313" key="1">
    <source>
        <dbReference type="EMBL" id="MDN7247176.1"/>
    </source>
</evidence>
<sequence length="47" mass="5630">MKRMPLFLCILLFSLILMRAYDAYQRTPKVEEEIVEVPYTETHSKQP</sequence>
<accession>A0ABT8NH71</accession>
<name>A0ABT8NH71_9BACL</name>
<comment type="caution">
    <text evidence="1">The sequence shown here is derived from an EMBL/GenBank/DDBJ whole genome shotgun (WGS) entry which is preliminary data.</text>
</comment>
<organism evidence="1 2">
    <name type="scientific">Planococcus shenhongbingii</name>
    <dbReference type="NCBI Taxonomy" id="3058398"/>
    <lineage>
        <taxon>Bacteria</taxon>
        <taxon>Bacillati</taxon>
        <taxon>Bacillota</taxon>
        <taxon>Bacilli</taxon>
        <taxon>Bacillales</taxon>
        <taxon>Caryophanaceae</taxon>
        <taxon>Planococcus</taxon>
    </lineage>
</organism>
<evidence type="ECO:0000313" key="2">
    <source>
        <dbReference type="Proteomes" id="UP001172142"/>
    </source>
</evidence>
<dbReference type="Proteomes" id="UP001172142">
    <property type="component" value="Unassembled WGS sequence"/>
</dbReference>
<dbReference type="EMBL" id="JAUJWU010000005">
    <property type="protein sequence ID" value="MDN7247176.1"/>
    <property type="molecule type" value="Genomic_DNA"/>
</dbReference>